<name>A0A9N9RT00_9DIPT</name>
<dbReference type="CDD" id="cd00609">
    <property type="entry name" value="AAT_like"/>
    <property type="match status" value="1"/>
</dbReference>
<reference evidence="9" key="1">
    <citation type="submission" date="2022-01" db="EMBL/GenBank/DDBJ databases">
        <authorList>
            <person name="King R."/>
        </authorList>
    </citation>
    <scope>NUCLEOTIDE SEQUENCE</scope>
</reference>
<evidence type="ECO:0000256" key="7">
    <source>
        <dbReference type="PIRSR" id="PIRSR000517-1"/>
    </source>
</evidence>
<dbReference type="NCBIfam" id="TIGR01265">
    <property type="entry name" value="tyr_nico_aTase"/>
    <property type="match status" value="1"/>
</dbReference>
<dbReference type="EMBL" id="OU895878">
    <property type="protein sequence ID" value="CAG9802485.1"/>
    <property type="molecule type" value="Genomic_DNA"/>
</dbReference>
<accession>A0A9N9RT00</accession>
<dbReference type="PIRSF" id="PIRSF000517">
    <property type="entry name" value="Tyr_transaminase"/>
    <property type="match status" value="1"/>
</dbReference>
<dbReference type="GO" id="GO:0006559">
    <property type="term" value="P:L-phenylalanine catabolic process"/>
    <property type="evidence" value="ECO:0007669"/>
    <property type="project" value="UniProtKB-UniRule"/>
</dbReference>
<dbReference type="Pfam" id="PF00155">
    <property type="entry name" value="Aminotran_1_2"/>
    <property type="match status" value="1"/>
</dbReference>
<keyword evidence="4" id="KW-0808">Transferase</keyword>
<keyword evidence="10" id="KW-1185">Reference proteome</keyword>
<sequence length="426" mass="48357">MSENQTWSLEMSEFARKTDNPLRKIWESPNNIPNPLIKLITLQIGDPTVFKNFLAAPETKEAIKKALEHDNFSYTVSPGLESSREAVAQYVNKNYESLTILKDLQPLTSKDVILASGCSMALEMCFRVLANPGDNILLPQPCWGYSTWIVGCGIDVRYYNLDPMREWEVDLDHLESMINENTKAILINNPGNPCGNVYSKEHLLDILKVAERHMLPIIADEVYEFFTFPGVQFYPLAALSKNVPILTCSGLTKRFIMPASRMGWIVINDRNNVFSDVRKGLFNIAGRNFWPNSTLTKALPDILKNTPQKFFDDNSSAVYNHALSAYNILKTCAGIIPIMPKGAMYLMVKIELEKFPKIDTCFDFTQKLLNELSVGVFPGFPCFNFPGFFRIVLTVPEEMIIEACERIKQFCEKHCKIDSEKYLKSG</sequence>
<dbReference type="Proteomes" id="UP001153620">
    <property type="component" value="Chromosome 2"/>
</dbReference>
<dbReference type="Gene3D" id="3.90.1150.10">
    <property type="entry name" value="Aspartate Aminotransferase, domain 1"/>
    <property type="match status" value="1"/>
</dbReference>
<proteinExistence type="inferred from homology"/>
<evidence type="ECO:0000256" key="5">
    <source>
        <dbReference type="ARBA" id="ARBA00022898"/>
    </source>
</evidence>
<reference evidence="9" key="2">
    <citation type="submission" date="2022-10" db="EMBL/GenBank/DDBJ databases">
        <authorList>
            <consortium name="ENA_rothamsted_submissions"/>
            <consortium name="culmorum"/>
            <person name="King R."/>
        </authorList>
    </citation>
    <scope>NUCLEOTIDE SEQUENCE</scope>
</reference>
<evidence type="ECO:0000256" key="3">
    <source>
        <dbReference type="ARBA" id="ARBA00022576"/>
    </source>
</evidence>
<evidence type="ECO:0000256" key="2">
    <source>
        <dbReference type="ARBA" id="ARBA00007441"/>
    </source>
</evidence>
<evidence type="ECO:0000256" key="1">
    <source>
        <dbReference type="ARBA" id="ARBA00001933"/>
    </source>
</evidence>
<evidence type="ECO:0000256" key="4">
    <source>
        <dbReference type="ARBA" id="ARBA00022679"/>
    </source>
</evidence>
<dbReference type="AlphaFoldDB" id="A0A9N9RT00"/>
<comment type="similarity">
    <text evidence="2 6">Belongs to the class-I pyridoxal-phosphate-dependent aminotransferase family.</text>
</comment>
<evidence type="ECO:0000313" key="9">
    <source>
        <dbReference type="EMBL" id="CAG9802485.1"/>
    </source>
</evidence>
<comment type="cofactor">
    <cofactor evidence="1 6 7">
        <name>pyridoxal 5'-phosphate</name>
        <dbReference type="ChEBI" id="CHEBI:597326"/>
    </cofactor>
</comment>
<dbReference type="GO" id="GO:0004838">
    <property type="term" value="F:L-tyrosine-2-oxoglutarate transaminase activity"/>
    <property type="evidence" value="ECO:0007669"/>
    <property type="project" value="UniProtKB-UniRule"/>
</dbReference>
<protein>
    <recommendedName>
        <fullName evidence="6">Tyrosine aminotransferase</fullName>
        <shortName evidence="6">TAT</shortName>
        <ecNumber evidence="6">2.6.1.5</ecNumber>
    </recommendedName>
</protein>
<feature type="modified residue" description="N6-(pyridoxal phosphate)lysine" evidence="7">
    <location>
        <position position="253"/>
    </location>
</feature>
<gene>
    <name evidence="9" type="ORF">CHIRRI_LOCUS5392</name>
</gene>
<evidence type="ECO:0000256" key="6">
    <source>
        <dbReference type="PIRNR" id="PIRNR000517"/>
    </source>
</evidence>
<dbReference type="InterPro" id="IPR015421">
    <property type="entry name" value="PyrdxlP-dep_Trfase_major"/>
</dbReference>
<keyword evidence="3" id="KW-0032">Aminotransferase</keyword>
<comment type="function">
    <text evidence="6">Transaminase involved in tyrosine breakdown. Converts tyrosine to p-hydroxyphenylpyruvate.</text>
</comment>
<dbReference type="PANTHER" id="PTHR45744">
    <property type="entry name" value="TYROSINE AMINOTRANSFERASE"/>
    <property type="match status" value="1"/>
</dbReference>
<dbReference type="GO" id="GO:0030170">
    <property type="term" value="F:pyridoxal phosphate binding"/>
    <property type="evidence" value="ECO:0007669"/>
    <property type="project" value="InterPro"/>
</dbReference>
<dbReference type="InterPro" id="IPR015422">
    <property type="entry name" value="PyrdxlP-dep_Trfase_small"/>
</dbReference>
<dbReference type="PANTHER" id="PTHR45744:SF2">
    <property type="entry name" value="TYROSINE AMINOTRANSFERASE"/>
    <property type="match status" value="1"/>
</dbReference>
<organism evidence="9 10">
    <name type="scientific">Chironomus riparius</name>
    <dbReference type="NCBI Taxonomy" id="315576"/>
    <lineage>
        <taxon>Eukaryota</taxon>
        <taxon>Metazoa</taxon>
        <taxon>Ecdysozoa</taxon>
        <taxon>Arthropoda</taxon>
        <taxon>Hexapoda</taxon>
        <taxon>Insecta</taxon>
        <taxon>Pterygota</taxon>
        <taxon>Neoptera</taxon>
        <taxon>Endopterygota</taxon>
        <taxon>Diptera</taxon>
        <taxon>Nematocera</taxon>
        <taxon>Chironomoidea</taxon>
        <taxon>Chironomidae</taxon>
        <taxon>Chironominae</taxon>
        <taxon>Chironomus</taxon>
    </lineage>
</organism>
<keyword evidence="5 6" id="KW-0663">Pyridoxal phosphate</keyword>
<comment type="pathway">
    <text evidence="6">Amino-acid degradation; L-phenylalanine degradation; acetoacetate and fumarate from L-phenylalanine: step 2/6.</text>
</comment>
<dbReference type="InterPro" id="IPR004839">
    <property type="entry name" value="Aminotransferase_I/II_large"/>
</dbReference>
<evidence type="ECO:0000313" key="10">
    <source>
        <dbReference type="Proteomes" id="UP001153620"/>
    </source>
</evidence>
<dbReference type="OrthoDB" id="7042322at2759"/>
<dbReference type="SUPFAM" id="SSF53383">
    <property type="entry name" value="PLP-dependent transferases"/>
    <property type="match status" value="1"/>
</dbReference>
<dbReference type="Gene3D" id="3.40.640.10">
    <property type="entry name" value="Type I PLP-dependent aspartate aminotransferase-like (Major domain)"/>
    <property type="match status" value="1"/>
</dbReference>
<feature type="domain" description="Aminotransferase class I/classII large" evidence="8">
    <location>
        <begin position="38"/>
        <end position="407"/>
    </location>
</feature>
<dbReference type="EC" id="2.6.1.5" evidence="6"/>
<comment type="subunit">
    <text evidence="6">Homodimer.</text>
</comment>
<dbReference type="GO" id="GO:0006572">
    <property type="term" value="P:L-tyrosine catabolic process"/>
    <property type="evidence" value="ECO:0007669"/>
    <property type="project" value="TreeGrafter"/>
</dbReference>
<comment type="catalytic activity">
    <reaction evidence="6">
        <text>L-tyrosine + 2-oxoglutarate = 3-(4-hydroxyphenyl)pyruvate + L-glutamate</text>
        <dbReference type="Rhea" id="RHEA:15093"/>
        <dbReference type="ChEBI" id="CHEBI:16810"/>
        <dbReference type="ChEBI" id="CHEBI:29985"/>
        <dbReference type="ChEBI" id="CHEBI:36242"/>
        <dbReference type="ChEBI" id="CHEBI:58315"/>
        <dbReference type="EC" id="2.6.1.5"/>
    </reaction>
</comment>
<evidence type="ECO:0000259" key="8">
    <source>
        <dbReference type="Pfam" id="PF00155"/>
    </source>
</evidence>
<dbReference type="InterPro" id="IPR015424">
    <property type="entry name" value="PyrdxlP-dep_Trfase"/>
</dbReference>
<dbReference type="InterPro" id="IPR005958">
    <property type="entry name" value="TyrNic_aminoTrfase"/>
</dbReference>